<evidence type="ECO:0000256" key="22">
    <source>
        <dbReference type="ARBA" id="ARBA00032743"/>
    </source>
</evidence>
<feature type="transmembrane region" description="Helical" evidence="24">
    <location>
        <begin position="107"/>
        <end position="125"/>
    </location>
</feature>
<evidence type="ECO:0000256" key="16">
    <source>
        <dbReference type="ARBA" id="ARBA00023209"/>
    </source>
</evidence>
<dbReference type="Proteomes" id="UP000316598">
    <property type="component" value="Unassembled WGS sequence"/>
</dbReference>
<comment type="subcellular location">
    <subcellularLocation>
        <location evidence="2">Cell membrane</location>
        <topology evidence="2">Multi-pass membrane protein</topology>
    </subcellularLocation>
</comment>
<comment type="caution">
    <text evidence="25">The sequence shown here is derived from an EMBL/GenBank/DDBJ whole genome shotgun (WGS) entry which is preliminary data.</text>
</comment>
<evidence type="ECO:0000256" key="17">
    <source>
        <dbReference type="ARBA" id="ARBA00023264"/>
    </source>
</evidence>
<evidence type="ECO:0000256" key="9">
    <source>
        <dbReference type="ARBA" id="ARBA00022516"/>
    </source>
</evidence>
<feature type="transmembrane region" description="Helical" evidence="24">
    <location>
        <begin position="137"/>
        <end position="157"/>
    </location>
</feature>
<dbReference type="GO" id="GO:0004605">
    <property type="term" value="F:phosphatidate cytidylyltransferase activity"/>
    <property type="evidence" value="ECO:0007669"/>
    <property type="project" value="UniProtKB-EC"/>
</dbReference>
<evidence type="ECO:0000256" key="12">
    <source>
        <dbReference type="ARBA" id="ARBA00022695"/>
    </source>
</evidence>
<evidence type="ECO:0000256" key="10">
    <source>
        <dbReference type="ARBA" id="ARBA00022679"/>
    </source>
</evidence>
<evidence type="ECO:0000256" key="19">
    <source>
        <dbReference type="ARBA" id="ARBA00031825"/>
    </source>
</evidence>
<gene>
    <name evidence="25" type="primary">cdsA_3</name>
    <name evidence="25" type="ORF">Pla22_20780</name>
</gene>
<comment type="similarity">
    <text evidence="5">Belongs to the CDS family.</text>
</comment>
<evidence type="ECO:0000256" key="15">
    <source>
        <dbReference type="ARBA" id="ARBA00023136"/>
    </source>
</evidence>
<evidence type="ECO:0000256" key="11">
    <source>
        <dbReference type="ARBA" id="ARBA00022692"/>
    </source>
</evidence>
<evidence type="ECO:0000256" key="23">
    <source>
        <dbReference type="ARBA" id="ARBA00033406"/>
    </source>
</evidence>
<feature type="transmembrane region" description="Helical" evidence="24">
    <location>
        <begin position="75"/>
        <end position="95"/>
    </location>
</feature>
<protein>
    <recommendedName>
        <fullName evidence="7">Phosphatidate cytidylyltransferase</fullName>
        <ecNumber evidence="6">2.7.7.41</ecNumber>
    </recommendedName>
    <alternativeName>
        <fullName evidence="20">CDP-DAG synthase</fullName>
    </alternativeName>
    <alternativeName>
        <fullName evidence="22">CDP-DG synthase</fullName>
    </alternativeName>
    <alternativeName>
        <fullName evidence="18">CDP-diacylglycerol synthase</fullName>
    </alternativeName>
    <alternativeName>
        <fullName evidence="21">CDP-diglyceride pyrophosphorylase</fullName>
    </alternativeName>
    <alternativeName>
        <fullName evidence="23">CDP-diglyceride synthase</fullName>
    </alternativeName>
    <alternativeName>
        <fullName evidence="19">CTP:phosphatidate cytidylyltransferase</fullName>
    </alternativeName>
</protein>
<name>A0A5C5WWA7_9BACT</name>
<keyword evidence="16" id="KW-0594">Phospholipid biosynthesis</keyword>
<evidence type="ECO:0000256" key="18">
    <source>
        <dbReference type="ARBA" id="ARBA00029893"/>
    </source>
</evidence>
<feature type="transmembrane region" description="Helical" evidence="24">
    <location>
        <begin position="212"/>
        <end position="235"/>
    </location>
</feature>
<sequence length="323" mass="33745">MLRDRLRTSAVLISLVAALLYLDGNYSIVGAEGLWLLPLLLFFSLGSAWDIVSMIRNSAGANDSAYPSTPPRTRVLFLTCLVTLSATVPLLWPLFDAAYPQNCPVGELGWIVVAGIMAIFLGLMAEMRCYEAAGRGALQRVLLSSFVVGYVGLPFALMVSLRSLGDGNWGLAALLTMIAVTKSADAGAYFAGKSFGKRKLIPNLSPGKTWEGLIGGIITATVVAFGCLLWLFPAIANSAAGPVLETSIPGVNQPWLGALLLGPLLAIAGLVGDLAESMIKRDSGAKDSGTWLPGLGGVWDVTDSLIAAVLPAYLCFAAGVGLG</sequence>
<dbReference type="GO" id="GO:0016024">
    <property type="term" value="P:CDP-diacylglycerol biosynthetic process"/>
    <property type="evidence" value="ECO:0007669"/>
    <property type="project" value="TreeGrafter"/>
</dbReference>
<keyword evidence="12 25" id="KW-0548">Nucleotidyltransferase</keyword>
<dbReference type="PANTHER" id="PTHR46382">
    <property type="entry name" value="PHOSPHATIDATE CYTIDYLYLTRANSFERASE"/>
    <property type="match status" value="1"/>
</dbReference>
<feature type="transmembrane region" description="Helical" evidence="24">
    <location>
        <begin position="34"/>
        <end position="55"/>
    </location>
</feature>
<organism evidence="25 26">
    <name type="scientific">Rubripirellula amarantea</name>
    <dbReference type="NCBI Taxonomy" id="2527999"/>
    <lineage>
        <taxon>Bacteria</taxon>
        <taxon>Pseudomonadati</taxon>
        <taxon>Planctomycetota</taxon>
        <taxon>Planctomycetia</taxon>
        <taxon>Pirellulales</taxon>
        <taxon>Pirellulaceae</taxon>
        <taxon>Rubripirellula</taxon>
    </lineage>
</organism>
<keyword evidence="8" id="KW-1003">Cell membrane</keyword>
<feature type="transmembrane region" description="Helical" evidence="24">
    <location>
        <begin position="255"/>
        <end position="275"/>
    </location>
</feature>
<evidence type="ECO:0000256" key="3">
    <source>
        <dbReference type="ARBA" id="ARBA00005119"/>
    </source>
</evidence>
<evidence type="ECO:0000313" key="26">
    <source>
        <dbReference type="Proteomes" id="UP000316598"/>
    </source>
</evidence>
<proteinExistence type="inferred from homology"/>
<keyword evidence="14" id="KW-0443">Lipid metabolism</keyword>
<evidence type="ECO:0000256" key="24">
    <source>
        <dbReference type="SAM" id="Phobius"/>
    </source>
</evidence>
<keyword evidence="11 24" id="KW-0812">Transmembrane</keyword>
<accession>A0A5C5WWA7</accession>
<keyword evidence="17" id="KW-1208">Phospholipid metabolism</keyword>
<feature type="transmembrane region" description="Helical" evidence="24">
    <location>
        <begin position="169"/>
        <end position="191"/>
    </location>
</feature>
<evidence type="ECO:0000256" key="20">
    <source>
        <dbReference type="ARBA" id="ARBA00032253"/>
    </source>
</evidence>
<dbReference type="EC" id="2.7.7.41" evidence="6"/>
<comment type="pathway">
    <text evidence="3">Phospholipid metabolism; CDP-diacylglycerol biosynthesis; CDP-diacylglycerol from sn-glycerol 3-phosphate: step 3/3.</text>
</comment>
<dbReference type="EMBL" id="SJPI01000001">
    <property type="protein sequence ID" value="TWT54431.1"/>
    <property type="molecule type" value="Genomic_DNA"/>
</dbReference>
<dbReference type="AlphaFoldDB" id="A0A5C5WWA7"/>
<comment type="pathway">
    <text evidence="4">Lipid metabolism.</text>
</comment>
<reference evidence="25 26" key="1">
    <citation type="submission" date="2019-02" db="EMBL/GenBank/DDBJ databases">
        <title>Deep-cultivation of Planctomycetes and their phenomic and genomic characterization uncovers novel biology.</title>
        <authorList>
            <person name="Wiegand S."/>
            <person name="Jogler M."/>
            <person name="Boedeker C."/>
            <person name="Pinto D."/>
            <person name="Vollmers J."/>
            <person name="Rivas-Marin E."/>
            <person name="Kohn T."/>
            <person name="Peeters S.H."/>
            <person name="Heuer A."/>
            <person name="Rast P."/>
            <person name="Oberbeckmann S."/>
            <person name="Bunk B."/>
            <person name="Jeske O."/>
            <person name="Meyerdierks A."/>
            <person name="Storesund J.E."/>
            <person name="Kallscheuer N."/>
            <person name="Luecker S."/>
            <person name="Lage O.M."/>
            <person name="Pohl T."/>
            <person name="Merkel B.J."/>
            <person name="Hornburger P."/>
            <person name="Mueller R.-W."/>
            <person name="Bruemmer F."/>
            <person name="Labrenz M."/>
            <person name="Spormann A.M."/>
            <person name="Op Den Camp H."/>
            <person name="Overmann J."/>
            <person name="Amann R."/>
            <person name="Jetten M.S.M."/>
            <person name="Mascher T."/>
            <person name="Medema M.H."/>
            <person name="Devos D.P."/>
            <person name="Kaster A.-K."/>
            <person name="Ovreas L."/>
            <person name="Rohde M."/>
            <person name="Galperin M.Y."/>
            <person name="Jogler C."/>
        </authorList>
    </citation>
    <scope>NUCLEOTIDE SEQUENCE [LARGE SCALE GENOMIC DNA]</scope>
    <source>
        <strain evidence="25 26">Pla22</strain>
    </source>
</reference>
<keyword evidence="9" id="KW-0444">Lipid biosynthesis</keyword>
<evidence type="ECO:0000256" key="2">
    <source>
        <dbReference type="ARBA" id="ARBA00004651"/>
    </source>
</evidence>
<evidence type="ECO:0000256" key="7">
    <source>
        <dbReference type="ARBA" id="ARBA00019373"/>
    </source>
</evidence>
<dbReference type="GO" id="GO:0005886">
    <property type="term" value="C:plasma membrane"/>
    <property type="evidence" value="ECO:0007669"/>
    <property type="project" value="UniProtKB-SubCell"/>
</dbReference>
<evidence type="ECO:0000256" key="4">
    <source>
        <dbReference type="ARBA" id="ARBA00005189"/>
    </source>
</evidence>
<evidence type="ECO:0000256" key="14">
    <source>
        <dbReference type="ARBA" id="ARBA00023098"/>
    </source>
</evidence>
<keyword evidence="26" id="KW-1185">Reference proteome</keyword>
<comment type="catalytic activity">
    <reaction evidence="1">
        <text>a 1,2-diacyl-sn-glycero-3-phosphate + CTP + H(+) = a CDP-1,2-diacyl-sn-glycerol + diphosphate</text>
        <dbReference type="Rhea" id="RHEA:16229"/>
        <dbReference type="ChEBI" id="CHEBI:15378"/>
        <dbReference type="ChEBI" id="CHEBI:33019"/>
        <dbReference type="ChEBI" id="CHEBI:37563"/>
        <dbReference type="ChEBI" id="CHEBI:58332"/>
        <dbReference type="ChEBI" id="CHEBI:58608"/>
        <dbReference type="EC" id="2.7.7.41"/>
    </reaction>
</comment>
<evidence type="ECO:0000256" key="21">
    <source>
        <dbReference type="ARBA" id="ARBA00032396"/>
    </source>
</evidence>
<evidence type="ECO:0000313" key="25">
    <source>
        <dbReference type="EMBL" id="TWT54431.1"/>
    </source>
</evidence>
<evidence type="ECO:0000256" key="1">
    <source>
        <dbReference type="ARBA" id="ARBA00001698"/>
    </source>
</evidence>
<evidence type="ECO:0000256" key="8">
    <source>
        <dbReference type="ARBA" id="ARBA00022475"/>
    </source>
</evidence>
<dbReference type="Pfam" id="PF01148">
    <property type="entry name" value="CTP_transf_1"/>
    <property type="match status" value="1"/>
</dbReference>
<evidence type="ECO:0000256" key="5">
    <source>
        <dbReference type="ARBA" id="ARBA00010185"/>
    </source>
</evidence>
<keyword evidence="10 25" id="KW-0808">Transferase</keyword>
<evidence type="ECO:0000256" key="13">
    <source>
        <dbReference type="ARBA" id="ARBA00022989"/>
    </source>
</evidence>
<evidence type="ECO:0000256" key="6">
    <source>
        <dbReference type="ARBA" id="ARBA00012487"/>
    </source>
</evidence>
<dbReference type="PANTHER" id="PTHR46382:SF1">
    <property type="entry name" value="PHOSPHATIDATE CYTIDYLYLTRANSFERASE"/>
    <property type="match status" value="1"/>
</dbReference>
<keyword evidence="15 24" id="KW-0472">Membrane</keyword>
<keyword evidence="13 24" id="KW-1133">Transmembrane helix</keyword>
<dbReference type="OrthoDB" id="9799199at2"/>